<evidence type="ECO:0000256" key="3">
    <source>
        <dbReference type="ARBA" id="ARBA00022598"/>
    </source>
</evidence>
<evidence type="ECO:0000256" key="5">
    <source>
        <dbReference type="ARBA" id="ARBA00022840"/>
    </source>
</evidence>
<sequence length="319" mass="35092">MQQIRQQRKRGGSAHGRFHRVFSQDEGTDVIFAFIEGVRGGRRFLDVSKEATRKKPFIVLKGGVTSSGSRAARSHTGSMVGSDEIYDAIFRQSGIARASDESDMIDLIKGFSKSPLPKGRRVAIYTVGGGFGILAADECEKNGLDVIKLPEDIIEELNHFLPPFWSHGNPIDVTASGAAALGGDGSIDERSLKILLESPAIDGIIFMAPTNITSRINRVMPRISVGDIKEMLSTIIETGMLGGASKDQAEKIIELKERYDKPMVGVNPWGESEIEEYRILEEGGIPLYRSTTQAARVLSKLIEYKEYLDKQKFLSDTKV</sequence>
<evidence type="ECO:0000256" key="1">
    <source>
        <dbReference type="ARBA" id="ARBA00001619"/>
    </source>
</evidence>
<dbReference type="Proteomes" id="UP000320766">
    <property type="component" value="Unassembled WGS sequence"/>
</dbReference>
<dbReference type="AlphaFoldDB" id="A0A520KXR4"/>
<dbReference type="GO" id="GO:0043758">
    <property type="term" value="F:acetate-CoA ligase (ADP-forming) activity"/>
    <property type="evidence" value="ECO:0007669"/>
    <property type="project" value="UniProtKB-EC"/>
</dbReference>
<evidence type="ECO:0000259" key="6">
    <source>
        <dbReference type="Pfam" id="PF13607"/>
    </source>
</evidence>
<keyword evidence="4" id="KW-0547">Nucleotide-binding</keyword>
<gene>
    <name evidence="8" type="ORF">EF807_02605</name>
</gene>
<protein>
    <recommendedName>
        <fullName evidence="2">acetate--CoA ligase (ADP-forming)</fullName>
        <ecNumber evidence="2">6.2.1.13</ecNumber>
    </recommendedName>
</protein>
<evidence type="ECO:0000256" key="4">
    <source>
        <dbReference type="ARBA" id="ARBA00022741"/>
    </source>
</evidence>
<dbReference type="PANTHER" id="PTHR43334">
    <property type="entry name" value="ACETATE--COA LIGASE [ADP-FORMING]"/>
    <property type="match status" value="1"/>
</dbReference>
<dbReference type="SUPFAM" id="SSF52210">
    <property type="entry name" value="Succinyl-CoA synthetase domains"/>
    <property type="match status" value="2"/>
</dbReference>
<feature type="domain" description="Ligase-CoA" evidence="7">
    <location>
        <begin position="122"/>
        <end position="206"/>
    </location>
</feature>
<evidence type="ECO:0000259" key="7">
    <source>
        <dbReference type="Pfam" id="PF19045"/>
    </source>
</evidence>
<keyword evidence="5" id="KW-0067">ATP-binding</keyword>
<dbReference type="EMBL" id="RXIL01000046">
    <property type="protein sequence ID" value="RZN71059.1"/>
    <property type="molecule type" value="Genomic_DNA"/>
</dbReference>
<dbReference type="Gene3D" id="3.40.50.261">
    <property type="entry name" value="Succinyl-CoA synthetase domains"/>
    <property type="match status" value="2"/>
</dbReference>
<dbReference type="InterPro" id="IPR016102">
    <property type="entry name" value="Succinyl-CoA_synth-like"/>
</dbReference>
<evidence type="ECO:0000256" key="2">
    <source>
        <dbReference type="ARBA" id="ARBA00012957"/>
    </source>
</evidence>
<name>A0A520KXR4_9EURY</name>
<dbReference type="GO" id="GO:0005524">
    <property type="term" value="F:ATP binding"/>
    <property type="evidence" value="ECO:0007669"/>
    <property type="project" value="UniProtKB-KW"/>
</dbReference>
<dbReference type="EC" id="6.2.1.13" evidence="2"/>
<dbReference type="Pfam" id="PF13607">
    <property type="entry name" value="Succ_CoA_lig"/>
    <property type="match status" value="1"/>
</dbReference>
<dbReference type="PANTHER" id="PTHR43334:SF2">
    <property type="entry name" value="ACETATE--COA LIGASE [ADP-FORMING]"/>
    <property type="match status" value="1"/>
</dbReference>
<dbReference type="InterPro" id="IPR032875">
    <property type="entry name" value="Succ_CoA_lig_flav_dom"/>
</dbReference>
<accession>A0A520KXR4</accession>
<comment type="caution">
    <text evidence="8">The sequence shown here is derived from an EMBL/GenBank/DDBJ whole genome shotgun (WGS) entry which is preliminary data.</text>
</comment>
<dbReference type="InterPro" id="IPR051538">
    <property type="entry name" value="Acyl-CoA_Synth/Transferase"/>
</dbReference>
<organism evidence="8 9">
    <name type="scientific">Candidatus Methanolliviera hydrocarbonicum</name>
    <dbReference type="NCBI Taxonomy" id="2491085"/>
    <lineage>
        <taxon>Archaea</taxon>
        <taxon>Methanobacteriati</taxon>
        <taxon>Methanobacteriota</taxon>
        <taxon>Candidatus Methanoliparia</taxon>
        <taxon>Candidatus Methanoliparales</taxon>
        <taxon>Candidatus Methanollivieraceae</taxon>
        <taxon>Candidatus Methanolliviera</taxon>
    </lineage>
</organism>
<reference evidence="8 9" key="1">
    <citation type="journal article" date="2019" name="Nat. Microbiol.">
        <title>Wide diversity of methane and short-chain alkane metabolisms in uncultured archaea.</title>
        <authorList>
            <person name="Borrel G."/>
            <person name="Adam P.S."/>
            <person name="McKay L.J."/>
            <person name="Chen L.X."/>
            <person name="Sierra-Garcia I.N."/>
            <person name="Sieber C.M."/>
            <person name="Letourneur Q."/>
            <person name="Ghozlane A."/>
            <person name="Andersen G.L."/>
            <person name="Li W.J."/>
            <person name="Hallam S.J."/>
            <person name="Muyzer G."/>
            <person name="de Oliveira V.M."/>
            <person name="Inskeep W.P."/>
            <person name="Banfield J.F."/>
            <person name="Gribaldo S."/>
        </authorList>
    </citation>
    <scope>NUCLEOTIDE SEQUENCE [LARGE SCALE GENOMIC DNA]</scope>
    <source>
        <strain evidence="8">NM1b</strain>
    </source>
</reference>
<feature type="domain" description="Succinyl-CoA synthetase-like flavodoxin" evidence="6">
    <location>
        <begin position="19"/>
        <end position="109"/>
    </location>
</feature>
<keyword evidence="3" id="KW-0436">Ligase</keyword>
<dbReference type="Pfam" id="PF19045">
    <property type="entry name" value="Ligase_CoA_2"/>
    <property type="match status" value="1"/>
</dbReference>
<evidence type="ECO:0000313" key="8">
    <source>
        <dbReference type="EMBL" id="RZN71059.1"/>
    </source>
</evidence>
<proteinExistence type="predicted"/>
<dbReference type="InterPro" id="IPR043938">
    <property type="entry name" value="Ligase_CoA_dom"/>
</dbReference>
<comment type="catalytic activity">
    <reaction evidence="1">
        <text>acetate + ATP + CoA = acetyl-CoA + ADP + phosphate</text>
        <dbReference type="Rhea" id="RHEA:15081"/>
        <dbReference type="ChEBI" id="CHEBI:30089"/>
        <dbReference type="ChEBI" id="CHEBI:30616"/>
        <dbReference type="ChEBI" id="CHEBI:43474"/>
        <dbReference type="ChEBI" id="CHEBI:57287"/>
        <dbReference type="ChEBI" id="CHEBI:57288"/>
        <dbReference type="ChEBI" id="CHEBI:456216"/>
        <dbReference type="EC" id="6.2.1.13"/>
    </reaction>
</comment>
<evidence type="ECO:0000313" key="9">
    <source>
        <dbReference type="Proteomes" id="UP000320766"/>
    </source>
</evidence>